<feature type="transmembrane region" description="Helical" evidence="1">
    <location>
        <begin position="6"/>
        <end position="26"/>
    </location>
</feature>
<keyword evidence="4" id="KW-1185">Reference proteome</keyword>
<reference evidence="4" key="1">
    <citation type="submission" date="2016-10" db="EMBL/GenBank/DDBJ databases">
        <authorList>
            <person name="Varghese N."/>
            <person name="Submissions S."/>
        </authorList>
    </citation>
    <scope>NUCLEOTIDE SEQUENCE [LARGE SCALE GENOMIC DNA]</scope>
    <source>
        <strain evidence="4">DSM 241</strain>
    </source>
</reference>
<evidence type="ECO:0000259" key="2">
    <source>
        <dbReference type="Pfam" id="PF02470"/>
    </source>
</evidence>
<evidence type="ECO:0000313" key="4">
    <source>
        <dbReference type="Proteomes" id="UP000199256"/>
    </source>
</evidence>
<accession>A0A1H7H626</accession>
<name>A0A1H7H626_9GAMM</name>
<organism evidence="3 4">
    <name type="scientific">Ectothiorhodospira marina</name>
    <dbReference type="NCBI Taxonomy" id="1396821"/>
    <lineage>
        <taxon>Bacteria</taxon>
        <taxon>Pseudomonadati</taxon>
        <taxon>Pseudomonadota</taxon>
        <taxon>Gammaproteobacteria</taxon>
        <taxon>Chromatiales</taxon>
        <taxon>Ectothiorhodospiraceae</taxon>
        <taxon>Ectothiorhodospira</taxon>
    </lineage>
</organism>
<keyword evidence="1" id="KW-0472">Membrane</keyword>
<dbReference type="PANTHER" id="PTHR33371:SF4">
    <property type="entry name" value="INTERMEMBRANE PHOSPHOLIPID TRANSPORT SYSTEM BINDING PROTEIN MLAD"/>
    <property type="match status" value="1"/>
</dbReference>
<dbReference type="InterPro" id="IPR003399">
    <property type="entry name" value="Mce/MlaD"/>
</dbReference>
<dbReference type="EMBL" id="FOAA01000002">
    <property type="protein sequence ID" value="SEK45883.1"/>
    <property type="molecule type" value="Genomic_DNA"/>
</dbReference>
<dbReference type="InterPro" id="IPR030970">
    <property type="entry name" value="ABC_MlaD"/>
</dbReference>
<dbReference type="STRING" id="1396821.SAMN05444515_10279"/>
<evidence type="ECO:0000313" key="3">
    <source>
        <dbReference type="EMBL" id="SEK45883.1"/>
    </source>
</evidence>
<dbReference type="NCBIfam" id="TIGR04430">
    <property type="entry name" value="OM_asym_MlaD"/>
    <property type="match status" value="1"/>
</dbReference>
<dbReference type="InterPro" id="IPR052336">
    <property type="entry name" value="MlaD_Phospholipid_Transporter"/>
</dbReference>
<dbReference type="AlphaFoldDB" id="A0A1H7H626"/>
<evidence type="ECO:0000256" key="1">
    <source>
        <dbReference type="SAM" id="Phobius"/>
    </source>
</evidence>
<dbReference type="Pfam" id="PF02470">
    <property type="entry name" value="MlaD"/>
    <property type="match status" value="1"/>
</dbReference>
<dbReference type="RefSeq" id="WP_090250745.1">
    <property type="nucleotide sequence ID" value="NZ_FOAA01000002.1"/>
</dbReference>
<gene>
    <name evidence="3" type="ORF">SAMN05444515_10279</name>
</gene>
<dbReference type="OrthoDB" id="9788420at2"/>
<keyword evidence="1" id="KW-0812">Transmembrane</keyword>
<dbReference type="GO" id="GO:0005548">
    <property type="term" value="F:phospholipid transporter activity"/>
    <property type="evidence" value="ECO:0007669"/>
    <property type="project" value="TreeGrafter"/>
</dbReference>
<feature type="domain" description="Mce/MlaD" evidence="2">
    <location>
        <begin position="39"/>
        <end position="117"/>
    </location>
</feature>
<dbReference type="PANTHER" id="PTHR33371">
    <property type="entry name" value="INTERMEMBRANE PHOSPHOLIPID TRANSPORT SYSTEM BINDING PROTEIN MLAD-RELATED"/>
    <property type="match status" value="1"/>
</dbReference>
<sequence>MTTRRIEITVGIFVALGLAGLFMLALQVSNLGEYRGDEGYEVHAHFNNIGGLKVRAPVTMSGVRIGRVTDIRYDPERYQARVTMNISNAHDYLPTDTQASIYTAGLLGEQYIALEPGGEEAVLADGDSLLFTQSAVVLEELIGRMMVNMTSD</sequence>
<protein>
    <submittedName>
        <fullName evidence="3">Phospholipid/cholesterol/gamma-HCH transport system substrate-binding protein</fullName>
    </submittedName>
</protein>
<dbReference type="GO" id="GO:0005543">
    <property type="term" value="F:phospholipid binding"/>
    <property type="evidence" value="ECO:0007669"/>
    <property type="project" value="TreeGrafter"/>
</dbReference>
<proteinExistence type="predicted"/>
<dbReference type="Proteomes" id="UP000199256">
    <property type="component" value="Unassembled WGS sequence"/>
</dbReference>
<keyword evidence="1" id="KW-1133">Transmembrane helix</keyword>